<dbReference type="EMBL" id="JAVRRL010000021">
    <property type="protein sequence ID" value="KAK5113789.1"/>
    <property type="molecule type" value="Genomic_DNA"/>
</dbReference>
<gene>
    <name evidence="2" type="ORF">LTR62_003173</name>
</gene>
<evidence type="ECO:0000259" key="1">
    <source>
        <dbReference type="Pfam" id="PF01636"/>
    </source>
</evidence>
<dbReference type="PANTHER" id="PTHR21310">
    <property type="entry name" value="AMINOGLYCOSIDE PHOSPHOTRANSFERASE-RELATED-RELATED"/>
    <property type="match status" value="1"/>
</dbReference>
<dbReference type="InterPro" id="IPR011009">
    <property type="entry name" value="Kinase-like_dom_sf"/>
</dbReference>
<dbReference type="AlphaFoldDB" id="A0AAN7TF89"/>
<dbReference type="Gene3D" id="3.90.1200.10">
    <property type="match status" value="1"/>
</dbReference>
<sequence>MGSKRWTHSTCAHFLVRKLHNLLTSKHIRHLCPHSGGVLFLSRNLCLKSSPTTDLAEAHALEFIAQYTSVPVPTVHVAFEHKGRVYIVMERIHGANLSHGWHLRTEASKKKILAQLMSMVEEWRVLPPPEGIGVANVEGGPIFDPRLPRQSLWGPFTSVRQFHKELRNGVEEENLTGQALDELHELVSFHDQAPSVPVFTHGDLSSLNVLCRGDEIVGIVDWETAGWLPQYWEYVTAWNVNPQNTFWQQEIDRFLKPWPQALEMEALRRKYFGDF</sequence>
<dbReference type="SUPFAM" id="SSF56112">
    <property type="entry name" value="Protein kinase-like (PK-like)"/>
    <property type="match status" value="1"/>
</dbReference>
<evidence type="ECO:0000313" key="2">
    <source>
        <dbReference type="EMBL" id="KAK5113789.1"/>
    </source>
</evidence>
<comment type="caution">
    <text evidence="2">The sequence shown here is derived from an EMBL/GenBank/DDBJ whole genome shotgun (WGS) entry which is preliminary data.</text>
</comment>
<feature type="domain" description="Aminoglycoside phosphotransferase" evidence="1">
    <location>
        <begin position="56"/>
        <end position="244"/>
    </location>
</feature>
<dbReference type="Pfam" id="PF01636">
    <property type="entry name" value="APH"/>
    <property type="match status" value="1"/>
</dbReference>
<reference evidence="2" key="1">
    <citation type="submission" date="2023-08" db="EMBL/GenBank/DDBJ databases">
        <title>Black Yeasts Isolated from many extreme environments.</title>
        <authorList>
            <person name="Coleine C."/>
            <person name="Stajich J.E."/>
            <person name="Selbmann L."/>
        </authorList>
    </citation>
    <scope>NUCLEOTIDE SEQUENCE</scope>
    <source>
        <strain evidence="2">CCFEE 5401</strain>
    </source>
</reference>
<evidence type="ECO:0000313" key="3">
    <source>
        <dbReference type="Proteomes" id="UP001310890"/>
    </source>
</evidence>
<dbReference type="Proteomes" id="UP001310890">
    <property type="component" value="Unassembled WGS sequence"/>
</dbReference>
<proteinExistence type="predicted"/>
<dbReference type="InterPro" id="IPR002575">
    <property type="entry name" value="Aminoglycoside_PTrfase"/>
</dbReference>
<accession>A0AAN7TF89</accession>
<dbReference type="PANTHER" id="PTHR21310:SF55">
    <property type="entry name" value="AMINOGLYCOSIDE PHOSPHOTRANSFERASE DOMAIN-CONTAINING PROTEIN"/>
    <property type="match status" value="1"/>
</dbReference>
<organism evidence="2 3">
    <name type="scientific">Meristemomyces frigidus</name>
    <dbReference type="NCBI Taxonomy" id="1508187"/>
    <lineage>
        <taxon>Eukaryota</taxon>
        <taxon>Fungi</taxon>
        <taxon>Dikarya</taxon>
        <taxon>Ascomycota</taxon>
        <taxon>Pezizomycotina</taxon>
        <taxon>Dothideomycetes</taxon>
        <taxon>Dothideomycetidae</taxon>
        <taxon>Mycosphaerellales</taxon>
        <taxon>Teratosphaeriaceae</taxon>
        <taxon>Meristemomyces</taxon>
    </lineage>
</organism>
<protein>
    <recommendedName>
        <fullName evidence="1">Aminoglycoside phosphotransferase domain-containing protein</fullName>
    </recommendedName>
</protein>
<name>A0AAN7TF89_9PEZI</name>
<dbReference type="CDD" id="cd05120">
    <property type="entry name" value="APH_ChoK_like"/>
    <property type="match status" value="1"/>
</dbReference>
<dbReference type="InterPro" id="IPR051678">
    <property type="entry name" value="AGP_Transferase"/>
</dbReference>